<reference evidence="2 3" key="1">
    <citation type="submission" date="2018-08" db="EMBL/GenBank/DDBJ databases">
        <title>A genome reference for cultivated species of the human gut microbiota.</title>
        <authorList>
            <person name="Zou Y."/>
            <person name="Xue W."/>
            <person name="Luo G."/>
        </authorList>
    </citation>
    <scope>NUCLEOTIDE SEQUENCE [LARGE SCALE GENOMIC DNA]</scope>
    <source>
        <strain evidence="2 3">AM16-50</strain>
    </source>
</reference>
<protein>
    <submittedName>
        <fullName evidence="2">Uncharacterized protein</fullName>
    </submittedName>
</protein>
<dbReference type="EMBL" id="QRKC01000011">
    <property type="protein sequence ID" value="RHH74659.1"/>
    <property type="molecule type" value="Genomic_DNA"/>
</dbReference>
<organism evidence="2 3">
    <name type="scientific">Parabacteroides merdae</name>
    <dbReference type="NCBI Taxonomy" id="46503"/>
    <lineage>
        <taxon>Bacteria</taxon>
        <taxon>Pseudomonadati</taxon>
        <taxon>Bacteroidota</taxon>
        <taxon>Bacteroidia</taxon>
        <taxon>Bacteroidales</taxon>
        <taxon>Tannerellaceae</taxon>
        <taxon>Parabacteroides</taxon>
    </lineage>
</organism>
<evidence type="ECO:0000256" key="1">
    <source>
        <dbReference type="SAM" id="MobiDB-lite"/>
    </source>
</evidence>
<proteinExistence type="predicted"/>
<evidence type="ECO:0000313" key="2">
    <source>
        <dbReference type="EMBL" id="RHH74659.1"/>
    </source>
</evidence>
<name>A0A3R6E749_9BACT</name>
<feature type="compositionally biased region" description="Basic and acidic residues" evidence="1">
    <location>
        <begin position="78"/>
        <end position="89"/>
    </location>
</feature>
<evidence type="ECO:0000313" key="3">
    <source>
        <dbReference type="Proteomes" id="UP000283732"/>
    </source>
</evidence>
<feature type="region of interest" description="Disordered" evidence="1">
    <location>
        <begin position="78"/>
        <end position="106"/>
    </location>
</feature>
<dbReference type="AlphaFoldDB" id="A0A3R6E749"/>
<gene>
    <name evidence="2" type="ORF">DW191_17230</name>
</gene>
<accession>A0A3R6E749</accession>
<comment type="caution">
    <text evidence="2">The sequence shown here is derived from an EMBL/GenBank/DDBJ whole genome shotgun (WGS) entry which is preliminary data.</text>
</comment>
<dbReference type="Proteomes" id="UP000283732">
    <property type="component" value="Unassembled WGS sequence"/>
</dbReference>
<sequence>MTIAPFFTITLVFSISRENKYNLSLSFFHRNSAFTNIPANGPPDWQKLHGIWLSYSPYPLHFEKTELPVSRIFVETKEGGKGYRPDPEGLFKGIEPLFPRRPSSLP</sequence>